<feature type="domain" description="RING-type" evidence="6">
    <location>
        <begin position="918"/>
        <end position="959"/>
    </location>
</feature>
<accession>A0A9E7HRU1</accession>
<dbReference type="Proteomes" id="UP001055439">
    <property type="component" value="Chromosome 8"/>
</dbReference>
<dbReference type="SMART" id="SM00744">
    <property type="entry name" value="RINGv"/>
    <property type="match status" value="1"/>
</dbReference>
<evidence type="ECO:0000313" key="7">
    <source>
        <dbReference type="EMBL" id="URE35297.1"/>
    </source>
</evidence>
<gene>
    <name evidence="7" type="ORF">MUK42_32884</name>
</gene>
<dbReference type="GO" id="GO:0061630">
    <property type="term" value="F:ubiquitin protein ligase activity"/>
    <property type="evidence" value="ECO:0007669"/>
    <property type="project" value="TreeGrafter"/>
</dbReference>
<dbReference type="GO" id="GO:0005634">
    <property type="term" value="C:nucleus"/>
    <property type="evidence" value="ECO:0007669"/>
    <property type="project" value="TreeGrafter"/>
</dbReference>
<dbReference type="Gene3D" id="3.30.40.10">
    <property type="entry name" value="Zinc/RING finger domain, C3HC4 (zinc finger)"/>
    <property type="match status" value="1"/>
</dbReference>
<dbReference type="SUPFAM" id="SSF57850">
    <property type="entry name" value="RING/U-box"/>
    <property type="match status" value="1"/>
</dbReference>
<reference evidence="7" key="1">
    <citation type="submission" date="2022-05" db="EMBL/GenBank/DDBJ databases">
        <title>The Musa troglodytarum L. genome provides insights into the mechanism of non-climacteric behaviour and enrichment of carotenoids.</title>
        <authorList>
            <person name="Wang J."/>
        </authorList>
    </citation>
    <scope>NUCLEOTIDE SEQUENCE</scope>
    <source>
        <tissue evidence="7">Leaf</tissue>
    </source>
</reference>
<evidence type="ECO:0000259" key="6">
    <source>
        <dbReference type="PROSITE" id="PS50089"/>
    </source>
</evidence>
<keyword evidence="2 4" id="KW-0863">Zinc-finger</keyword>
<dbReference type="InterPro" id="IPR011016">
    <property type="entry name" value="Znf_RING-CH"/>
</dbReference>
<sequence length="963" mass="108419">MGSPVPLDSDIDSELLSALDTLGVDKNMEDMEHDLVLEVPDSPDKPATRCTVNDCSRTSGTLVDLDKELVASSDQKVAPAAKIDAHHCWRSNVYEVARCSTARDNNSHLRLRGSLANTHYRNHFLPNKGKVLDSDQEKIVKSTGLYQQISSHVSYPAQCMDLRRNNEQEVSSQGKNINNCVYTGLLGEKLSQQNSYFGRLETGSRFPLEPGDDAGNVERDKGKGKRIDSSSDPQVTSEELPRQLLPSRFRRNMTQKRLVRNGVISPNNIAKSKISSKVDGLNIMKSFAGETCSLLTDVSHQDYKKKSVTQSSSRPDDRPTKVVKGRIKDKKLVHNGCIASNNVKHGKSVMEDDSVGNVLSGGNSAVQVEIVSPNPKEVWPDQKKGKEILNASKAQNVRRIEVEPQFDRECLKSRQEVTSVTVSNDDTLEFAKAGQRALKDHKGKAPVDLSCQSASVSNSEETIGQLLDQKHENEIVMVEADHVNLLHDNPEIIFSHQESNSSMVYVTSESESENGRCHRRQKQKPKRKCNAVRSHFGESSSFPLEGFEKSYIQSYTEASNPKSIRCHNAEWHGEILGRRLEVDKISSPRNFQENGCGHYNAIQSQVESDEILARQLQEQFYHELPGSEGTEESDASIAWSLQQEEDDRYVASSRRNLSHPEPECCAHGFFPVFVIIVLVGFGTSFFMFHPIESKWLQIKLLSSMQVEFQCLCSGWYCNKMLDAYLLTWDGACIMLNCNLFQRTVCRPQCCDLAIRAKKLAELRLAIDIVHMVWRDASMAHLFVHGPRPSFRSYSQQLTNRARVSVSGRVTQFRRNFNSPDMDLEMSIIAELRRNFNNGEMDLETRLNFLEALETAFENEQETEILDDTLLVQRDITEDDYEMLLGLDEDNHQHSGASESQINILPESVIQSNGNVEACVICLEPPTVGDVIRHLPCLHKFHKECIDTWLRRKTLCPVCKSGIS</sequence>
<evidence type="ECO:0000256" key="2">
    <source>
        <dbReference type="ARBA" id="ARBA00022771"/>
    </source>
</evidence>
<organism evidence="7 8">
    <name type="scientific">Musa troglodytarum</name>
    <name type="common">fe'i banana</name>
    <dbReference type="NCBI Taxonomy" id="320322"/>
    <lineage>
        <taxon>Eukaryota</taxon>
        <taxon>Viridiplantae</taxon>
        <taxon>Streptophyta</taxon>
        <taxon>Embryophyta</taxon>
        <taxon>Tracheophyta</taxon>
        <taxon>Spermatophyta</taxon>
        <taxon>Magnoliopsida</taxon>
        <taxon>Liliopsida</taxon>
        <taxon>Zingiberales</taxon>
        <taxon>Musaceae</taxon>
        <taxon>Musa</taxon>
    </lineage>
</organism>
<feature type="region of interest" description="Disordered" evidence="5">
    <location>
        <begin position="507"/>
        <end position="526"/>
    </location>
</feature>
<dbReference type="PANTHER" id="PTHR45931:SF25">
    <property type="entry name" value="E3 UBIQUITIN-PROTEIN LIGASE RLIM-LIKE ISOFORM X1"/>
    <property type="match status" value="1"/>
</dbReference>
<dbReference type="InterPro" id="IPR051834">
    <property type="entry name" value="RING_finger_E3_ligase"/>
</dbReference>
<keyword evidence="8" id="KW-1185">Reference proteome</keyword>
<name>A0A9E7HRU1_9LILI</name>
<dbReference type="InterPro" id="IPR001841">
    <property type="entry name" value="Znf_RING"/>
</dbReference>
<dbReference type="InterPro" id="IPR013083">
    <property type="entry name" value="Znf_RING/FYVE/PHD"/>
</dbReference>
<dbReference type="FunFam" id="3.30.40.10:FF:000594">
    <property type="entry name" value="RING/U-box superfamily protein"/>
    <property type="match status" value="1"/>
</dbReference>
<evidence type="ECO:0000256" key="5">
    <source>
        <dbReference type="SAM" id="MobiDB-lite"/>
    </source>
</evidence>
<proteinExistence type="predicted"/>
<feature type="compositionally biased region" description="Basic and acidic residues" evidence="5">
    <location>
        <begin position="216"/>
        <end position="229"/>
    </location>
</feature>
<dbReference type="PROSITE" id="PS50089">
    <property type="entry name" value="ZF_RING_2"/>
    <property type="match status" value="1"/>
</dbReference>
<dbReference type="GO" id="GO:0006511">
    <property type="term" value="P:ubiquitin-dependent protein catabolic process"/>
    <property type="evidence" value="ECO:0007669"/>
    <property type="project" value="TreeGrafter"/>
</dbReference>
<dbReference type="PANTHER" id="PTHR45931">
    <property type="entry name" value="SI:CH211-59O9.10"/>
    <property type="match status" value="1"/>
</dbReference>
<feature type="region of interest" description="Disordered" evidence="5">
    <location>
        <begin position="201"/>
        <end position="241"/>
    </location>
</feature>
<dbReference type="GO" id="GO:0008270">
    <property type="term" value="F:zinc ion binding"/>
    <property type="evidence" value="ECO:0007669"/>
    <property type="project" value="UniProtKB-KW"/>
</dbReference>
<dbReference type="SMART" id="SM00184">
    <property type="entry name" value="RING"/>
    <property type="match status" value="1"/>
</dbReference>
<evidence type="ECO:0000313" key="8">
    <source>
        <dbReference type="Proteomes" id="UP001055439"/>
    </source>
</evidence>
<evidence type="ECO:0000256" key="1">
    <source>
        <dbReference type="ARBA" id="ARBA00022723"/>
    </source>
</evidence>
<dbReference type="Pfam" id="PF13639">
    <property type="entry name" value="zf-RING_2"/>
    <property type="match status" value="1"/>
</dbReference>
<keyword evidence="3" id="KW-0862">Zinc</keyword>
<dbReference type="AlphaFoldDB" id="A0A9E7HRU1"/>
<dbReference type="EMBL" id="CP097510">
    <property type="protein sequence ID" value="URE35297.1"/>
    <property type="molecule type" value="Genomic_DNA"/>
</dbReference>
<evidence type="ECO:0000256" key="3">
    <source>
        <dbReference type="ARBA" id="ARBA00022833"/>
    </source>
</evidence>
<feature type="compositionally biased region" description="Basic residues" evidence="5">
    <location>
        <begin position="517"/>
        <end position="526"/>
    </location>
</feature>
<evidence type="ECO:0000256" key="4">
    <source>
        <dbReference type="PROSITE-ProRule" id="PRU00175"/>
    </source>
</evidence>
<dbReference type="OrthoDB" id="8062037at2759"/>
<keyword evidence="1" id="KW-0479">Metal-binding</keyword>
<protein>
    <submittedName>
        <fullName evidence="7">Zinc finger, C3HC4 type, domain containing protein</fullName>
    </submittedName>
</protein>